<evidence type="ECO:0000259" key="2">
    <source>
        <dbReference type="Pfam" id="PF13271"/>
    </source>
</evidence>
<dbReference type="InterPro" id="IPR025139">
    <property type="entry name" value="DUF4062"/>
</dbReference>
<dbReference type="eggNOG" id="ENOG5032RPE">
    <property type="taxonomic scope" value="Bacteria"/>
</dbReference>
<dbReference type="EMBL" id="APPN01000083">
    <property type="protein sequence ID" value="ENV31652.1"/>
    <property type="molecule type" value="Genomic_DNA"/>
</dbReference>
<sequence length="355" mass="42102">MFAWFAMQKEQGFSMLDKRYQVFIMSSGLDLYTERSILSQSLISHGFFPWEIEQRTSESMAIARRQIDEADYVILMLGAEYGERSTVGISYMHLEYIYAVSKQKPMLILMQSNMQKQDFIEQNVQVKDQQKLHEFIQQLREEQKQISYYSQLKDIEKIVRSNMMLMLELYPADGWVRPYALQTLKDEIEHLRLQLLQARQQLEQRKNAPQEDATIDLSKVSMNETFSIEYAMQAYQDGNFKDITAVKNIRWIELLALFAQAFETPAPEENFVKIINHFLSETALQDAIKQMPRVHAVAKVQINSQVLFQLKQQFKHQRWFEPVQSDERQRVLWKMTEKGQKLSQNYVKIKEHYPK</sequence>
<keyword evidence="4" id="KW-1185">Reference proteome</keyword>
<proteinExistence type="predicted"/>
<organism evidence="3 4">
    <name type="scientific">Acinetobacter gerneri DSM 14967 = CIP 107464 = MTCC 9824</name>
    <dbReference type="NCBI Taxonomy" id="1120926"/>
    <lineage>
        <taxon>Bacteria</taxon>
        <taxon>Pseudomonadati</taxon>
        <taxon>Pseudomonadota</taxon>
        <taxon>Gammaproteobacteria</taxon>
        <taxon>Moraxellales</taxon>
        <taxon>Moraxellaceae</taxon>
        <taxon>Acinetobacter</taxon>
    </lineage>
</organism>
<accession>N8Y4I3</accession>
<dbReference type="Pfam" id="PF13271">
    <property type="entry name" value="DUF4062"/>
    <property type="match status" value="1"/>
</dbReference>
<comment type="caution">
    <text evidence="3">The sequence shown here is derived from an EMBL/GenBank/DDBJ whole genome shotgun (WGS) entry which is preliminary data.</text>
</comment>
<keyword evidence="1" id="KW-0175">Coiled coil</keyword>
<dbReference type="Proteomes" id="UP000013117">
    <property type="component" value="Unassembled WGS sequence"/>
</dbReference>
<feature type="coiled-coil region" evidence="1">
    <location>
        <begin position="181"/>
        <end position="208"/>
    </location>
</feature>
<reference evidence="3 4" key="1">
    <citation type="submission" date="2013-02" db="EMBL/GenBank/DDBJ databases">
        <title>The Genome Sequence of Acinetobacter gerneri CIP 107464.</title>
        <authorList>
            <consortium name="The Broad Institute Genome Sequencing Platform"/>
            <consortium name="The Broad Institute Genome Sequencing Center for Infectious Disease"/>
            <person name="Cerqueira G."/>
            <person name="Feldgarden M."/>
            <person name="Courvalin P."/>
            <person name="Perichon B."/>
            <person name="Grillot-Courvalin C."/>
            <person name="Clermont D."/>
            <person name="Rocha E."/>
            <person name="Yoon E.-J."/>
            <person name="Nemec A."/>
            <person name="Walker B."/>
            <person name="Young S.K."/>
            <person name="Zeng Q."/>
            <person name="Gargeya S."/>
            <person name="Fitzgerald M."/>
            <person name="Haas B."/>
            <person name="Abouelleil A."/>
            <person name="Alvarado L."/>
            <person name="Arachchi H.M."/>
            <person name="Berlin A.M."/>
            <person name="Chapman S.B."/>
            <person name="Dewar J."/>
            <person name="Goldberg J."/>
            <person name="Griggs A."/>
            <person name="Gujja S."/>
            <person name="Hansen M."/>
            <person name="Howarth C."/>
            <person name="Imamovic A."/>
            <person name="Larimer J."/>
            <person name="McCowan C."/>
            <person name="Murphy C."/>
            <person name="Neiman D."/>
            <person name="Pearson M."/>
            <person name="Priest M."/>
            <person name="Roberts A."/>
            <person name="Saif S."/>
            <person name="Shea T."/>
            <person name="Sisk P."/>
            <person name="Sykes S."/>
            <person name="Wortman J."/>
            <person name="Nusbaum C."/>
            <person name="Birren B."/>
        </authorList>
    </citation>
    <scope>NUCLEOTIDE SEQUENCE [LARGE SCALE GENOMIC DNA]</scope>
    <source>
        <strain evidence="3 4">CIP 107464</strain>
    </source>
</reference>
<evidence type="ECO:0000256" key="1">
    <source>
        <dbReference type="SAM" id="Coils"/>
    </source>
</evidence>
<evidence type="ECO:0000313" key="3">
    <source>
        <dbReference type="EMBL" id="ENV31652.1"/>
    </source>
</evidence>
<feature type="domain" description="DUF4062" evidence="2">
    <location>
        <begin position="21"/>
        <end position="99"/>
    </location>
</feature>
<evidence type="ECO:0000313" key="4">
    <source>
        <dbReference type="Proteomes" id="UP000013117"/>
    </source>
</evidence>
<gene>
    <name evidence="3" type="ORF">F960_04017</name>
</gene>
<dbReference type="PATRIC" id="fig|1120926.3.peg.3901"/>
<name>N8Y4I3_9GAMM</name>
<dbReference type="AlphaFoldDB" id="N8Y4I3"/>
<protein>
    <recommendedName>
        <fullName evidence="2">DUF4062 domain-containing protein</fullName>
    </recommendedName>
</protein>
<dbReference type="STRING" id="202952.GCA_000747725_03163"/>
<dbReference type="HOGENOM" id="CLU_062193_0_0_6"/>